<feature type="signal peptide" evidence="2">
    <location>
        <begin position="1"/>
        <end position="20"/>
    </location>
</feature>
<feature type="chain" id="PRO_5045585115" description="Sortase" evidence="2">
    <location>
        <begin position="21"/>
        <end position="183"/>
    </location>
</feature>
<keyword evidence="1" id="KW-0812">Transmembrane</keyword>
<gene>
    <name evidence="3" type="ORF">OHU17_23730</name>
</gene>
<evidence type="ECO:0000256" key="1">
    <source>
        <dbReference type="SAM" id="Phobius"/>
    </source>
</evidence>
<keyword evidence="1" id="KW-1133">Transmembrane helix</keyword>
<reference evidence="3" key="1">
    <citation type="submission" date="2022-10" db="EMBL/GenBank/DDBJ databases">
        <title>The complete genomes of actinobacterial strains from the NBC collection.</title>
        <authorList>
            <person name="Joergensen T.S."/>
            <person name="Alvarez Arevalo M."/>
            <person name="Sterndorff E.B."/>
            <person name="Faurdal D."/>
            <person name="Vuksanovic O."/>
            <person name="Mourched A.-S."/>
            <person name="Charusanti P."/>
            <person name="Shaw S."/>
            <person name="Blin K."/>
            <person name="Weber T."/>
        </authorList>
    </citation>
    <scope>NUCLEOTIDE SEQUENCE</scope>
    <source>
        <strain evidence="3">NBC_00283</strain>
    </source>
</reference>
<dbReference type="Proteomes" id="UP001432075">
    <property type="component" value="Chromosome"/>
</dbReference>
<evidence type="ECO:0000313" key="4">
    <source>
        <dbReference type="Proteomes" id="UP001432075"/>
    </source>
</evidence>
<proteinExistence type="predicted"/>
<dbReference type="EMBL" id="CP108057">
    <property type="protein sequence ID" value="WUO48599.1"/>
    <property type="molecule type" value="Genomic_DNA"/>
</dbReference>
<accession>A0ABZ1RRN2</accession>
<feature type="transmembrane region" description="Helical" evidence="1">
    <location>
        <begin position="156"/>
        <end position="174"/>
    </location>
</feature>
<name>A0ABZ1RRN2_9ACTN</name>
<evidence type="ECO:0000256" key="2">
    <source>
        <dbReference type="SAM" id="SignalP"/>
    </source>
</evidence>
<evidence type="ECO:0000313" key="3">
    <source>
        <dbReference type="EMBL" id="WUO48599.1"/>
    </source>
</evidence>
<keyword evidence="1" id="KW-0472">Membrane</keyword>
<dbReference type="GeneID" id="91409422"/>
<organism evidence="3 4">
    <name type="scientific">Streptomyces goshikiensis</name>
    <dbReference type="NCBI Taxonomy" id="1942"/>
    <lineage>
        <taxon>Bacteria</taxon>
        <taxon>Bacillati</taxon>
        <taxon>Actinomycetota</taxon>
        <taxon>Actinomycetes</taxon>
        <taxon>Kitasatosporales</taxon>
        <taxon>Streptomycetaceae</taxon>
        <taxon>Streptomyces</taxon>
    </lineage>
</organism>
<protein>
    <recommendedName>
        <fullName evidence="5">Sortase</fullName>
    </recommendedName>
</protein>
<keyword evidence="4" id="KW-1185">Reference proteome</keyword>
<keyword evidence="2" id="KW-0732">Signal</keyword>
<evidence type="ECO:0008006" key="5">
    <source>
        <dbReference type="Google" id="ProtNLM"/>
    </source>
</evidence>
<dbReference type="RefSeq" id="WP_073799490.1">
    <property type="nucleotide sequence ID" value="NZ_BMVE01000006.1"/>
</dbReference>
<sequence length="183" mass="17921">MRRRTAHVLTASALTAVAFAGPVAGAVAAAELGVPGLTGFAPGDFASLEVWPKSAAPGGTVTANTSACGNGSHADGDASTIGGGRFKLVPGTHKEVVVGQFQVARDTPPGTYEIGATCANGKFATGDLVVTERGPQGHVKTGVGGGTTTTTDPAKIAAGVAVLAAAAAGGTWLLRRRASGTRS</sequence>